<proteinExistence type="predicted"/>
<dbReference type="InterPro" id="IPR011990">
    <property type="entry name" value="TPR-like_helical_dom_sf"/>
</dbReference>
<dbReference type="Pfam" id="PF00069">
    <property type="entry name" value="Pkinase"/>
    <property type="match status" value="1"/>
</dbReference>
<organism evidence="7 8">
    <name type="scientific">Acanthopleuribacter pedis</name>
    <dbReference type="NCBI Taxonomy" id="442870"/>
    <lineage>
        <taxon>Bacteria</taxon>
        <taxon>Pseudomonadati</taxon>
        <taxon>Acidobacteriota</taxon>
        <taxon>Holophagae</taxon>
        <taxon>Acanthopleuribacterales</taxon>
        <taxon>Acanthopleuribacteraceae</taxon>
        <taxon>Acanthopleuribacter</taxon>
    </lineage>
</organism>
<dbReference type="InterPro" id="IPR000719">
    <property type="entry name" value="Prot_kinase_dom"/>
</dbReference>
<keyword evidence="4 5" id="KW-0067">ATP-binding</keyword>
<dbReference type="SUPFAM" id="SSF48452">
    <property type="entry name" value="TPR-like"/>
    <property type="match status" value="2"/>
</dbReference>
<evidence type="ECO:0000256" key="3">
    <source>
        <dbReference type="ARBA" id="ARBA00022777"/>
    </source>
</evidence>
<evidence type="ECO:0000313" key="7">
    <source>
        <dbReference type="EMBL" id="MBO1319876.1"/>
    </source>
</evidence>
<dbReference type="GO" id="GO:0004674">
    <property type="term" value="F:protein serine/threonine kinase activity"/>
    <property type="evidence" value="ECO:0007669"/>
    <property type="project" value="UniProtKB-KW"/>
</dbReference>
<feature type="domain" description="Protein kinase" evidence="6">
    <location>
        <begin position="88"/>
        <end position="385"/>
    </location>
</feature>
<reference evidence="7" key="1">
    <citation type="submission" date="2021-03" db="EMBL/GenBank/DDBJ databases">
        <authorList>
            <person name="Wang G."/>
        </authorList>
    </citation>
    <scope>NUCLEOTIDE SEQUENCE</scope>
    <source>
        <strain evidence="7">KCTC 12899</strain>
    </source>
</reference>
<dbReference type="GO" id="GO:0005524">
    <property type="term" value="F:ATP binding"/>
    <property type="evidence" value="ECO:0007669"/>
    <property type="project" value="UniProtKB-UniRule"/>
</dbReference>
<dbReference type="Gene3D" id="3.30.200.20">
    <property type="entry name" value="Phosphorylase Kinase, domain 1"/>
    <property type="match status" value="1"/>
</dbReference>
<name>A0A8J7Q7N3_9BACT</name>
<keyword evidence="1" id="KW-0808">Transferase</keyword>
<keyword evidence="3 7" id="KW-0418">Kinase</keyword>
<evidence type="ECO:0000256" key="2">
    <source>
        <dbReference type="ARBA" id="ARBA00022741"/>
    </source>
</evidence>
<dbReference type="Pfam" id="PF13424">
    <property type="entry name" value="TPR_12"/>
    <property type="match status" value="1"/>
</dbReference>
<dbReference type="PANTHER" id="PTHR43289">
    <property type="entry name" value="MITOGEN-ACTIVATED PROTEIN KINASE KINASE KINASE 20-RELATED"/>
    <property type="match status" value="1"/>
</dbReference>
<evidence type="ECO:0000256" key="5">
    <source>
        <dbReference type="PROSITE-ProRule" id="PRU10141"/>
    </source>
</evidence>
<dbReference type="Gene3D" id="1.10.510.10">
    <property type="entry name" value="Transferase(Phosphotransferase) domain 1"/>
    <property type="match status" value="1"/>
</dbReference>
<evidence type="ECO:0000256" key="4">
    <source>
        <dbReference type="ARBA" id="ARBA00022840"/>
    </source>
</evidence>
<dbReference type="PROSITE" id="PS50011">
    <property type="entry name" value="PROTEIN_KINASE_DOM"/>
    <property type="match status" value="1"/>
</dbReference>
<dbReference type="PROSITE" id="PS00107">
    <property type="entry name" value="PROTEIN_KINASE_ATP"/>
    <property type="match status" value="1"/>
</dbReference>
<feature type="binding site" evidence="5">
    <location>
        <position position="118"/>
    </location>
    <ligand>
        <name>ATP</name>
        <dbReference type="ChEBI" id="CHEBI:30616"/>
    </ligand>
</feature>
<dbReference type="InterPro" id="IPR017441">
    <property type="entry name" value="Protein_kinase_ATP_BS"/>
</dbReference>
<comment type="caution">
    <text evidence="7">The sequence shown here is derived from an EMBL/GenBank/DDBJ whole genome shotgun (WGS) entry which is preliminary data.</text>
</comment>
<keyword evidence="7" id="KW-0723">Serine/threonine-protein kinase</keyword>
<keyword evidence="8" id="KW-1185">Reference proteome</keyword>
<dbReference type="InterPro" id="IPR019734">
    <property type="entry name" value="TPR_rpt"/>
</dbReference>
<dbReference type="PANTHER" id="PTHR43289:SF6">
    <property type="entry name" value="SERINE_THREONINE-PROTEIN KINASE NEKL-3"/>
    <property type="match status" value="1"/>
</dbReference>
<evidence type="ECO:0000256" key="1">
    <source>
        <dbReference type="ARBA" id="ARBA00022679"/>
    </source>
</evidence>
<evidence type="ECO:0000259" key="6">
    <source>
        <dbReference type="PROSITE" id="PS50011"/>
    </source>
</evidence>
<dbReference type="PROSITE" id="PS00108">
    <property type="entry name" value="PROTEIN_KINASE_ST"/>
    <property type="match status" value="1"/>
</dbReference>
<dbReference type="AlphaFoldDB" id="A0A8J7Q7N3"/>
<evidence type="ECO:0000313" key="8">
    <source>
        <dbReference type="Proteomes" id="UP000664417"/>
    </source>
</evidence>
<dbReference type="SMART" id="SM00220">
    <property type="entry name" value="S_TKc"/>
    <property type="match status" value="1"/>
</dbReference>
<protein>
    <submittedName>
        <fullName evidence="7">Serine/threonine protein kinase</fullName>
    </submittedName>
</protein>
<dbReference type="InterPro" id="IPR011009">
    <property type="entry name" value="Kinase-like_dom_sf"/>
</dbReference>
<gene>
    <name evidence="7" type="ORF">J3U88_15475</name>
</gene>
<dbReference type="Proteomes" id="UP000664417">
    <property type="component" value="Unassembled WGS sequence"/>
</dbReference>
<dbReference type="Gene3D" id="1.25.40.10">
    <property type="entry name" value="Tetratricopeptide repeat domain"/>
    <property type="match status" value="3"/>
</dbReference>
<accession>A0A8J7Q7N3</accession>
<dbReference type="CDD" id="cd14014">
    <property type="entry name" value="STKc_PknB_like"/>
    <property type="match status" value="1"/>
</dbReference>
<dbReference type="RefSeq" id="WP_207859808.1">
    <property type="nucleotide sequence ID" value="NZ_JAFREP010000014.1"/>
</dbReference>
<dbReference type="InterPro" id="IPR008271">
    <property type="entry name" value="Ser/Thr_kinase_AS"/>
</dbReference>
<dbReference type="EMBL" id="JAFREP010000014">
    <property type="protein sequence ID" value="MBO1319876.1"/>
    <property type="molecule type" value="Genomic_DNA"/>
</dbReference>
<dbReference type="SMART" id="SM00028">
    <property type="entry name" value="TPR"/>
    <property type="match status" value="6"/>
</dbReference>
<keyword evidence="2 5" id="KW-0547">Nucleotide-binding</keyword>
<sequence>MQGFQELQQQYDHLLQSDPDEQRRFLKELAKDHPKRAAKLMRMIGCQTDAVQFFNKRAEQRNNPSQRFLDHLLHKLQELQQPEQIGPYEIIEKLGSGGMGIVYKAAQKAPLERTVAVKLLRPNTNYTPEQTRHLLEQETSTLAKLKHPGIPQVFEIGVNENRSYLVMEHIEGRPIDQYCREQRVPLSQRIDLVLQICDTLLYCHGRGVIHGDLKPANVLVTAPEKPGRQPRVKVIDFGIARALTDNEDMAHLDFAFTSPRGSATFMAPEQATADSFADVRNDVYGLGAIFYQLLCGQPPLRPVEPDQYPFTCAEDLYAWLKQPLTRPSAVLTQTNNEDQLDLSPKRLKQVLRTELDALTAKATHPDPEQRLPNIMVFQNELHRFNSDQLLESAKPYGFGLRMKKLWRRDPFQLATYPLSALLFCSITLGWWFTAQARDVAVSSRDRTQFTQDILAEVLRNPHPMQSGPELLYIEQLIQTTPRVDRRVEGKPESAFELYKILGLSFYSSGYYSEAEKQFLKMSRAAEEWLGPESAGYAEAQLYLGKTEELQDRVGESYERLERALTLAQKTMSPDDIRRLEILVSLASVSLESGHPHRALKHAMRARQRLKRPFRGPENQREKWDRLHCQAWSLQGNAEVRLGRTKKGFVHMREAAACHEQNGDSEIFIADIYHRMTSALVGSEASPEHKAEAVEVGRKALAIRNELTPLHPNTAGLMYNLALALDAQGQKAEALEMGNKALKLMDELETVGKVHKSKDNLKEFLRQLDDGNLKDTIRQYEQEVEEKRKTGAVNTREFARTLSNLASYYNQNHQPREALNVLATSLSIYEALPGNHTKSRLYALLNQADAHNLLEQFDQAAAIMVPVTAEAPRVAGLPKVYRGIFHLTLGTALLGRKKHQQAAQELETAAQLIPKNHEKHREVLKQLIHVMTELGRDEAANSYRAQLTAFENEKKSPDSSGQ</sequence>
<dbReference type="SUPFAM" id="SSF56112">
    <property type="entry name" value="Protein kinase-like (PK-like)"/>
    <property type="match status" value="1"/>
</dbReference>